<dbReference type="RefSeq" id="WP_229891030.1">
    <property type="nucleotide sequence ID" value="NZ_BMTP01000006.1"/>
</dbReference>
<feature type="domain" description="Glycosyltransferase 2-like" evidence="1">
    <location>
        <begin position="14"/>
        <end position="174"/>
    </location>
</feature>
<dbReference type="InterPro" id="IPR001173">
    <property type="entry name" value="Glyco_trans_2-like"/>
</dbReference>
<dbReference type="InterPro" id="IPR050834">
    <property type="entry name" value="Glycosyltransf_2"/>
</dbReference>
<sequence>MWPPAENTRATALTVILPHYDCAAYLGAAAGSVLGQDFRDLTLVVVDDRSPGDDWRAALRPFADDPRLVVLRTTRNVGHLRIKNAVLEGVRGPYIGFQDADDISLPGRFRRQVALLDRGRADLVGCGYECIDASGRVTGRRRMPRYGNLWMRLGRSTVALHPSTVVRREALQRLGGFDGTARLGADTDFHLRAARLYRLRNVGRVLYRYRVWPRSLTQAPETGFGSEARRAYTESLRRREEARRRAGSRAELLPLLIAPPNDVDFGLEPVDPA</sequence>
<dbReference type="Pfam" id="PF00535">
    <property type="entry name" value="Glycos_transf_2"/>
    <property type="match status" value="1"/>
</dbReference>
<protein>
    <recommendedName>
        <fullName evidence="1">Glycosyltransferase 2-like domain-containing protein</fullName>
    </recommendedName>
</protein>
<gene>
    <name evidence="2" type="ORF">GCM10010274_29690</name>
</gene>
<dbReference type="CDD" id="cd00761">
    <property type="entry name" value="Glyco_tranf_GTA_type"/>
    <property type="match status" value="1"/>
</dbReference>
<evidence type="ECO:0000313" key="3">
    <source>
        <dbReference type="Proteomes" id="UP000636661"/>
    </source>
</evidence>
<dbReference type="AlphaFoldDB" id="A0A918HZJ7"/>
<dbReference type="InterPro" id="IPR029044">
    <property type="entry name" value="Nucleotide-diphossugar_trans"/>
</dbReference>
<evidence type="ECO:0000313" key="2">
    <source>
        <dbReference type="EMBL" id="GGU40071.1"/>
    </source>
</evidence>
<dbReference type="SUPFAM" id="SSF53448">
    <property type="entry name" value="Nucleotide-diphospho-sugar transferases"/>
    <property type="match status" value="1"/>
</dbReference>
<organism evidence="2 3">
    <name type="scientific">Streptomyces lavendofoliae</name>
    <dbReference type="NCBI Taxonomy" id="67314"/>
    <lineage>
        <taxon>Bacteria</taxon>
        <taxon>Bacillati</taxon>
        <taxon>Actinomycetota</taxon>
        <taxon>Actinomycetes</taxon>
        <taxon>Kitasatosporales</taxon>
        <taxon>Streptomycetaceae</taxon>
        <taxon>Streptomyces</taxon>
    </lineage>
</organism>
<dbReference type="PANTHER" id="PTHR43685:SF11">
    <property type="entry name" value="GLYCOSYLTRANSFERASE TAGX-RELATED"/>
    <property type="match status" value="1"/>
</dbReference>
<dbReference type="PANTHER" id="PTHR43685">
    <property type="entry name" value="GLYCOSYLTRANSFERASE"/>
    <property type="match status" value="1"/>
</dbReference>
<proteinExistence type="predicted"/>
<dbReference type="Gene3D" id="3.90.550.10">
    <property type="entry name" value="Spore Coat Polysaccharide Biosynthesis Protein SpsA, Chain A"/>
    <property type="match status" value="1"/>
</dbReference>
<keyword evidence="3" id="KW-1185">Reference proteome</keyword>
<accession>A0A918HZJ7</accession>
<reference evidence="2" key="1">
    <citation type="journal article" date="2014" name="Int. J. Syst. Evol. Microbiol.">
        <title>Complete genome sequence of Corynebacterium casei LMG S-19264T (=DSM 44701T), isolated from a smear-ripened cheese.</title>
        <authorList>
            <consortium name="US DOE Joint Genome Institute (JGI-PGF)"/>
            <person name="Walter F."/>
            <person name="Albersmeier A."/>
            <person name="Kalinowski J."/>
            <person name="Ruckert C."/>
        </authorList>
    </citation>
    <scope>NUCLEOTIDE SEQUENCE</scope>
    <source>
        <strain evidence="2">JCM 4391</strain>
    </source>
</reference>
<dbReference type="EMBL" id="BMTP01000006">
    <property type="protein sequence ID" value="GGU40071.1"/>
    <property type="molecule type" value="Genomic_DNA"/>
</dbReference>
<evidence type="ECO:0000259" key="1">
    <source>
        <dbReference type="Pfam" id="PF00535"/>
    </source>
</evidence>
<dbReference type="Proteomes" id="UP000636661">
    <property type="component" value="Unassembled WGS sequence"/>
</dbReference>
<comment type="caution">
    <text evidence="2">The sequence shown here is derived from an EMBL/GenBank/DDBJ whole genome shotgun (WGS) entry which is preliminary data.</text>
</comment>
<reference evidence="2" key="2">
    <citation type="submission" date="2020-09" db="EMBL/GenBank/DDBJ databases">
        <authorList>
            <person name="Sun Q."/>
            <person name="Ohkuma M."/>
        </authorList>
    </citation>
    <scope>NUCLEOTIDE SEQUENCE</scope>
    <source>
        <strain evidence="2">JCM 4391</strain>
    </source>
</reference>
<name>A0A918HZJ7_9ACTN</name>